<dbReference type="GO" id="GO:0032580">
    <property type="term" value="C:Golgi cisterna membrane"/>
    <property type="evidence" value="ECO:0007669"/>
    <property type="project" value="UniProtKB-SubCell"/>
</dbReference>
<evidence type="ECO:0000256" key="8">
    <source>
        <dbReference type="ARBA" id="ARBA00023136"/>
    </source>
</evidence>
<evidence type="ECO:0000256" key="7">
    <source>
        <dbReference type="ARBA" id="ARBA00023034"/>
    </source>
</evidence>
<dbReference type="CTD" id="79586"/>
<dbReference type="OrthoDB" id="9985088at2759"/>
<keyword evidence="11" id="KW-1185">Reference proteome</keyword>
<dbReference type="Gene3D" id="3.90.550.50">
    <property type="match status" value="1"/>
</dbReference>
<keyword evidence="8" id="KW-0472">Membrane</keyword>
<dbReference type="GO" id="GO:0047238">
    <property type="term" value="F:glucuronosyl-N-acetylgalactosaminyl-proteoglycan 4-beta-N-acetylgalactosaminyltransferase activity"/>
    <property type="evidence" value="ECO:0007669"/>
    <property type="project" value="TreeGrafter"/>
</dbReference>
<comment type="similarity">
    <text evidence="2 9">Belongs to the chondroitin N-acetylgalactosaminyltransferase family.</text>
</comment>
<protein>
    <recommendedName>
        <fullName evidence="9">Hexosyltransferase</fullName>
        <ecNumber evidence="9">2.4.1.-</ecNumber>
    </recommendedName>
</protein>
<evidence type="ECO:0000256" key="2">
    <source>
        <dbReference type="ARBA" id="ARBA00009239"/>
    </source>
</evidence>
<reference evidence="11" key="1">
    <citation type="submission" date="2025-05" db="UniProtKB">
        <authorList>
            <consortium name="RefSeq"/>
        </authorList>
    </citation>
    <scope>NUCLEOTIDE SEQUENCE [LARGE SCALE GENOMIC DNA]</scope>
</reference>
<dbReference type="PANTHER" id="PTHR12369">
    <property type="entry name" value="CHONDROITIN SYNTHASE"/>
    <property type="match status" value="1"/>
</dbReference>
<evidence type="ECO:0000256" key="3">
    <source>
        <dbReference type="ARBA" id="ARBA00022679"/>
    </source>
</evidence>
<dbReference type="GO" id="GO:0050510">
    <property type="term" value="F:N-acetylgalactosaminyl-proteoglycan 3-beta-glucuronosyltransferase activity"/>
    <property type="evidence" value="ECO:0007669"/>
    <property type="project" value="UniProtKB-ARBA"/>
</dbReference>
<feature type="compositionally biased region" description="Polar residues" evidence="10">
    <location>
        <begin position="50"/>
        <end position="62"/>
    </location>
</feature>
<evidence type="ECO:0000256" key="9">
    <source>
        <dbReference type="RuleBase" id="RU364016"/>
    </source>
</evidence>
<dbReference type="GeneID" id="110078232"/>
<evidence type="ECO:0000313" key="11">
    <source>
        <dbReference type="Proteomes" id="UP001652642"/>
    </source>
</evidence>
<gene>
    <name evidence="12" type="primary">CHPF</name>
</gene>
<dbReference type="InterPro" id="IPR051227">
    <property type="entry name" value="CS_glycosyltransferase"/>
</dbReference>
<accession>A0A6J0TH23</accession>
<dbReference type="RefSeq" id="XP_020647796.2">
    <property type="nucleotide sequence ID" value="XM_020792137.2"/>
</dbReference>
<proteinExistence type="inferred from homology"/>
<sequence>MRFSLVLSLLRPVGPVVVGVSLGFTLSLLSVTWVEEPCGPGQGNLGDGSLEQQQHQAGQSNAARKPNSVPGGLGTEPEQSWEPRVLPYKPPNPGKPAKKTIRTRYISTELGMRQRLFVGVLTSKNTLHSLAVAVNRTLGHRLERLVYFTGTRGRKVPHGMLVVTHGDERPIWNMYQTVKYVLDHYMADFDWVFLVQDDTYTEAHRVTRLASHLSIDTLLYMGRPEEFIGGDTPGRYCYGGFGYLLSRALLLRLQPHLESCRNDILSARPDEWLGRCIIDYTGVDCVAEHEGLRYQYFELGKNTDPERESDPRFNAAFTVHPVLDPVQMYRLHRYFARVELEHTYQEIQQLQLEIQNTSSLSADGDLSATWPIGIAPPFQPKTRFEVLRWDYFTEEAAFACVDGAPKCELRGADAADVADVVTAAVEELNHRYQPVLHIHKQQLLNGYRRFDPTRGMEYTLDLQLEVVTQKGHSRSLAKRVHLLRPLSEVEIIPMPYVTEASRVNVILPLTAQERDYAAHFLEVYAAAAFENAENAVLTFLFIYDPFEAQQVAQNDVFGAVKARITEYERRYTQVKIPWISVKTDAPSQIKVMDIISKKHPVDTLFFVAGVSTEVTIEFLNRCRMNTINSWQVFFPIHFQGYNPTIAFHNQPSPLSGLDLVRDAGHFDRDAFNEACFYNADYMAARTRMATDAQDNEDILETMDIYDLFVKYSNLHVFRAVEPALLQHYRPQSCNPRLSEEQYHRCVQSSLEGLGSRAQLAMVLFEQEQGNST</sequence>
<dbReference type="AlphaFoldDB" id="A0A6J0TH23"/>
<dbReference type="KEGG" id="pvt:110078232"/>
<keyword evidence="6" id="KW-1133">Transmembrane helix</keyword>
<name>A0A6J0TH23_9SAUR</name>
<keyword evidence="4" id="KW-0812">Transmembrane</keyword>
<dbReference type="Proteomes" id="UP001652642">
    <property type="component" value="Chromosome 1"/>
</dbReference>
<evidence type="ECO:0000256" key="10">
    <source>
        <dbReference type="SAM" id="MobiDB-lite"/>
    </source>
</evidence>
<dbReference type="InParanoid" id="A0A6J0TH23"/>
<dbReference type="Pfam" id="PF05679">
    <property type="entry name" value="CHGN"/>
    <property type="match status" value="1"/>
</dbReference>
<keyword evidence="5 9" id="KW-0735">Signal-anchor</keyword>
<dbReference type="EC" id="2.4.1.-" evidence="9"/>
<keyword evidence="7 9" id="KW-0333">Golgi apparatus</keyword>
<reference evidence="12" key="2">
    <citation type="submission" date="2025-08" db="UniProtKB">
        <authorList>
            <consortium name="RefSeq"/>
        </authorList>
    </citation>
    <scope>IDENTIFICATION</scope>
</reference>
<keyword evidence="3 9" id="KW-0808">Transferase</keyword>
<evidence type="ECO:0000256" key="5">
    <source>
        <dbReference type="ARBA" id="ARBA00022968"/>
    </source>
</evidence>
<feature type="region of interest" description="Disordered" evidence="10">
    <location>
        <begin position="40"/>
        <end position="98"/>
    </location>
</feature>
<evidence type="ECO:0000256" key="1">
    <source>
        <dbReference type="ARBA" id="ARBA00004447"/>
    </source>
</evidence>
<dbReference type="PANTHER" id="PTHR12369:SF22">
    <property type="entry name" value="CHONDROITIN SULFATE SYNTHASE 2"/>
    <property type="match status" value="1"/>
</dbReference>
<dbReference type="InterPro" id="IPR008428">
    <property type="entry name" value="Chond_GalNAc"/>
</dbReference>
<evidence type="ECO:0000256" key="4">
    <source>
        <dbReference type="ARBA" id="ARBA00022692"/>
    </source>
</evidence>
<comment type="subcellular location">
    <subcellularLocation>
        <location evidence="1 9">Golgi apparatus</location>
        <location evidence="1 9">Golgi stack membrane</location>
        <topology evidence="1 9">Single-pass type II membrane protein</topology>
    </subcellularLocation>
</comment>
<organism evidence="11 12">
    <name type="scientific">Pogona vitticeps</name>
    <name type="common">central bearded dragon</name>
    <dbReference type="NCBI Taxonomy" id="103695"/>
    <lineage>
        <taxon>Eukaryota</taxon>
        <taxon>Metazoa</taxon>
        <taxon>Chordata</taxon>
        <taxon>Craniata</taxon>
        <taxon>Vertebrata</taxon>
        <taxon>Euteleostomi</taxon>
        <taxon>Lepidosauria</taxon>
        <taxon>Squamata</taxon>
        <taxon>Bifurcata</taxon>
        <taxon>Unidentata</taxon>
        <taxon>Episquamata</taxon>
        <taxon>Toxicofera</taxon>
        <taxon>Iguania</taxon>
        <taxon>Acrodonta</taxon>
        <taxon>Agamidae</taxon>
        <taxon>Amphibolurinae</taxon>
        <taxon>Pogona</taxon>
    </lineage>
</organism>
<evidence type="ECO:0000313" key="12">
    <source>
        <dbReference type="RefSeq" id="XP_020647796.2"/>
    </source>
</evidence>
<evidence type="ECO:0000256" key="6">
    <source>
        <dbReference type="ARBA" id="ARBA00022989"/>
    </source>
</evidence>